<feature type="transmembrane region" description="Helical" evidence="7">
    <location>
        <begin position="77"/>
        <end position="97"/>
    </location>
</feature>
<reference evidence="9 10" key="1">
    <citation type="submission" date="2019-03" db="EMBL/GenBank/DDBJ databases">
        <title>Genomic Encyclopedia of Type Strains, Phase IV (KMG-IV): sequencing the most valuable type-strain genomes for metagenomic binning, comparative biology and taxonomic classification.</title>
        <authorList>
            <person name="Goeker M."/>
        </authorList>
    </citation>
    <scope>NUCLEOTIDE SEQUENCE [LARGE SCALE GENOMIC DNA]</scope>
    <source>
        <strain evidence="9 10">DSM 28697</strain>
    </source>
</reference>
<dbReference type="NCBIfam" id="NF009223">
    <property type="entry name" value="PRK12573.1"/>
    <property type="match status" value="1"/>
</dbReference>
<evidence type="ECO:0000259" key="8">
    <source>
        <dbReference type="Pfam" id="PF04039"/>
    </source>
</evidence>
<evidence type="ECO:0000256" key="5">
    <source>
        <dbReference type="ARBA" id="ARBA00022989"/>
    </source>
</evidence>
<feature type="transmembrane region" description="Helical" evidence="7">
    <location>
        <begin position="117"/>
        <end position="143"/>
    </location>
</feature>
<comment type="subcellular location">
    <subcellularLocation>
        <location evidence="1">Cell membrane</location>
        <topology evidence="1">Multi-pass membrane protein</topology>
    </subcellularLocation>
</comment>
<feature type="domain" description="Na+/H+ antiporter MnhB subunit-related protein" evidence="8">
    <location>
        <begin position="13"/>
        <end position="137"/>
    </location>
</feature>
<keyword evidence="5 7" id="KW-1133">Transmembrane helix</keyword>
<dbReference type="Proteomes" id="UP000295632">
    <property type="component" value="Unassembled WGS sequence"/>
</dbReference>
<dbReference type="InterPro" id="IPR050622">
    <property type="entry name" value="CPA3_antiporter_subunitB"/>
</dbReference>
<keyword evidence="10" id="KW-1185">Reference proteome</keyword>
<gene>
    <name evidence="9" type="ORF">EV213_107111</name>
</gene>
<evidence type="ECO:0000256" key="3">
    <source>
        <dbReference type="ARBA" id="ARBA00022475"/>
    </source>
</evidence>
<evidence type="ECO:0000256" key="4">
    <source>
        <dbReference type="ARBA" id="ARBA00022692"/>
    </source>
</evidence>
<evidence type="ECO:0000313" key="9">
    <source>
        <dbReference type="EMBL" id="TDQ39744.1"/>
    </source>
</evidence>
<dbReference type="EMBL" id="SNYJ01000007">
    <property type="protein sequence ID" value="TDQ39744.1"/>
    <property type="molecule type" value="Genomic_DNA"/>
</dbReference>
<proteinExistence type="inferred from homology"/>
<dbReference type="PANTHER" id="PTHR33932">
    <property type="entry name" value="NA(+)/H(+) ANTIPORTER SUBUNIT B"/>
    <property type="match status" value="1"/>
</dbReference>
<feature type="transmembrane region" description="Helical" evidence="7">
    <location>
        <begin position="43"/>
        <end position="65"/>
    </location>
</feature>
<evidence type="ECO:0000256" key="6">
    <source>
        <dbReference type="ARBA" id="ARBA00023136"/>
    </source>
</evidence>
<name>A0A4R6U9J3_9BACI</name>
<dbReference type="AlphaFoldDB" id="A0A4R6U9J3"/>
<keyword evidence="6 7" id="KW-0472">Membrane</keyword>
<dbReference type="PANTHER" id="PTHR33932:SF4">
    <property type="entry name" value="NA(+)_H(+) ANTIPORTER SUBUNIT B"/>
    <property type="match status" value="1"/>
</dbReference>
<feature type="transmembrane region" description="Helical" evidence="7">
    <location>
        <begin position="12"/>
        <end position="31"/>
    </location>
</feature>
<keyword evidence="3" id="KW-1003">Cell membrane</keyword>
<evidence type="ECO:0000256" key="7">
    <source>
        <dbReference type="SAM" id="Phobius"/>
    </source>
</evidence>
<evidence type="ECO:0000256" key="1">
    <source>
        <dbReference type="ARBA" id="ARBA00004651"/>
    </source>
</evidence>
<dbReference type="InterPro" id="IPR007182">
    <property type="entry name" value="MnhB"/>
</dbReference>
<dbReference type="Pfam" id="PF04039">
    <property type="entry name" value="MnhB"/>
    <property type="match status" value="1"/>
</dbReference>
<evidence type="ECO:0000256" key="2">
    <source>
        <dbReference type="ARBA" id="ARBA00009425"/>
    </source>
</evidence>
<keyword evidence="4 7" id="KW-0812">Transmembrane</keyword>
<dbReference type="GO" id="GO:0005886">
    <property type="term" value="C:plasma membrane"/>
    <property type="evidence" value="ECO:0007669"/>
    <property type="project" value="UniProtKB-SubCell"/>
</dbReference>
<accession>A0A4R6U9J3</accession>
<sequence length="146" mass="15809">MKGASMKGIDDLILQSTVKIIAFVILAFSLYSLFAGHNATGGGFIGGLMTSAALVLIFISYGYEVARHVIPVDFKRLIPAGLGIALLTGIGSFVFQQPFLSHTYGYWDLPFFGKFEWATAMLFDLGVYITVVGVTMTIILSIAEDQ</sequence>
<comment type="similarity">
    <text evidence="2">Belongs to the CPA3 antiporters (TC 2.A.63) subunit B family.</text>
</comment>
<comment type="caution">
    <text evidence="9">The sequence shown here is derived from an EMBL/GenBank/DDBJ whole genome shotgun (WGS) entry which is preliminary data.</text>
</comment>
<protein>
    <submittedName>
        <fullName evidence="9">Multisubunit sodium/proton antiporter MrpB subunit</fullName>
    </submittedName>
</protein>
<evidence type="ECO:0000313" key="10">
    <source>
        <dbReference type="Proteomes" id="UP000295632"/>
    </source>
</evidence>
<organism evidence="9 10">
    <name type="scientific">Aureibacillus halotolerans</name>
    <dbReference type="NCBI Taxonomy" id="1508390"/>
    <lineage>
        <taxon>Bacteria</taxon>
        <taxon>Bacillati</taxon>
        <taxon>Bacillota</taxon>
        <taxon>Bacilli</taxon>
        <taxon>Bacillales</taxon>
        <taxon>Bacillaceae</taxon>
        <taxon>Aureibacillus</taxon>
    </lineage>
</organism>